<feature type="compositionally biased region" description="Polar residues" evidence="5">
    <location>
        <begin position="321"/>
        <end position="344"/>
    </location>
</feature>
<evidence type="ECO:0000259" key="6">
    <source>
        <dbReference type="PROSITE" id="PS50090"/>
    </source>
</evidence>
<comment type="subcellular location">
    <subcellularLocation>
        <location evidence="1">Nucleus</location>
    </subcellularLocation>
</comment>
<dbReference type="EMBL" id="JADBGQ010000001">
    <property type="protein sequence ID" value="KAG5416258.1"/>
    <property type="molecule type" value="Genomic_DNA"/>
</dbReference>
<keyword evidence="3" id="KW-0804">Transcription</keyword>
<evidence type="ECO:0000259" key="7">
    <source>
        <dbReference type="PROSITE" id="PS51293"/>
    </source>
</evidence>
<dbReference type="SUPFAM" id="SSF46689">
    <property type="entry name" value="Homeodomain-like"/>
    <property type="match status" value="6"/>
</dbReference>
<name>A0ABQ7NZK3_BRACM</name>
<evidence type="ECO:0000256" key="4">
    <source>
        <dbReference type="ARBA" id="ARBA00023242"/>
    </source>
</evidence>
<dbReference type="CDD" id="cd00167">
    <property type="entry name" value="SANT"/>
    <property type="match status" value="5"/>
</dbReference>
<feature type="region of interest" description="Disordered" evidence="5">
    <location>
        <begin position="593"/>
        <end position="614"/>
    </location>
</feature>
<dbReference type="InterPro" id="IPR001005">
    <property type="entry name" value="SANT/Myb"/>
</dbReference>
<evidence type="ECO:0000256" key="2">
    <source>
        <dbReference type="ARBA" id="ARBA00023015"/>
    </source>
</evidence>
<evidence type="ECO:0000256" key="3">
    <source>
        <dbReference type="ARBA" id="ARBA00023163"/>
    </source>
</evidence>
<feature type="compositionally biased region" description="Polar residues" evidence="5">
    <location>
        <begin position="593"/>
        <end position="603"/>
    </location>
</feature>
<proteinExistence type="predicted"/>
<feature type="domain" description="Myb-like" evidence="6">
    <location>
        <begin position="243"/>
        <end position="295"/>
    </location>
</feature>
<gene>
    <name evidence="9" type="primary">A01p054420.1_BraROA</name>
    <name evidence="9" type="ORF">IGI04_003825</name>
</gene>
<dbReference type="PROSITE" id="PS51294">
    <property type="entry name" value="HTH_MYB"/>
    <property type="match status" value="2"/>
</dbReference>
<dbReference type="Gene3D" id="1.10.10.60">
    <property type="entry name" value="Homeodomain-like"/>
    <property type="match status" value="7"/>
</dbReference>
<evidence type="ECO:0000256" key="1">
    <source>
        <dbReference type="ARBA" id="ARBA00004123"/>
    </source>
</evidence>
<reference evidence="9 10" key="1">
    <citation type="submission" date="2021-03" db="EMBL/GenBank/DDBJ databases">
        <authorList>
            <person name="King G.J."/>
            <person name="Bancroft I."/>
            <person name="Baten A."/>
            <person name="Bloomfield J."/>
            <person name="Borpatragohain P."/>
            <person name="He Z."/>
            <person name="Irish N."/>
            <person name="Irwin J."/>
            <person name="Liu K."/>
            <person name="Mauleon R.P."/>
            <person name="Moore J."/>
            <person name="Morris R."/>
            <person name="Ostergaard L."/>
            <person name="Wang B."/>
            <person name="Wells R."/>
        </authorList>
    </citation>
    <scope>NUCLEOTIDE SEQUENCE [LARGE SCALE GENOMIC DNA]</scope>
    <source>
        <strain evidence="9">R-o-18</strain>
        <tissue evidence="9">Leaf</tissue>
    </source>
</reference>
<evidence type="ECO:0000259" key="8">
    <source>
        <dbReference type="PROSITE" id="PS51294"/>
    </source>
</evidence>
<dbReference type="PANTHER" id="PTHR44042:SF69">
    <property type="entry name" value="TRANSCRIPTION FACTOR MYB-RELATED FAMILY"/>
    <property type="match status" value="1"/>
</dbReference>
<dbReference type="InterPro" id="IPR017884">
    <property type="entry name" value="SANT_dom"/>
</dbReference>
<evidence type="ECO:0000313" key="9">
    <source>
        <dbReference type="EMBL" id="KAG5416258.1"/>
    </source>
</evidence>
<dbReference type="InterPro" id="IPR006447">
    <property type="entry name" value="Myb_dom_plants"/>
</dbReference>
<keyword evidence="10" id="KW-1185">Reference proteome</keyword>
<feature type="compositionally biased region" description="Basic and acidic residues" evidence="5">
    <location>
        <begin position="604"/>
        <end position="614"/>
    </location>
</feature>
<dbReference type="Pfam" id="PF00249">
    <property type="entry name" value="Myb_DNA-binding"/>
    <property type="match status" value="2"/>
</dbReference>
<feature type="region of interest" description="Disordered" evidence="5">
    <location>
        <begin position="306"/>
        <end position="353"/>
    </location>
</feature>
<keyword evidence="2" id="KW-0805">Transcription regulation</keyword>
<evidence type="ECO:0000256" key="5">
    <source>
        <dbReference type="SAM" id="MobiDB-lite"/>
    </source>
</evidence>
<feature type="region of interest" description="Disordered" evidence="5">
    <location>
        <begin position="154"/>
        <end position="176"/>
    </location>
</feature>
<dbReference type="SMART" id="SM00717">
    <property type="entry name" value="SANT"/>
    <property type="match status" value="7"/>
</dbReference>
<feature type="domain" description="HTH myb-type" evidence="8">
    <location>
        <begin position="243"/>
        <end position="299"/>
    </location>
</feature>
<feature type="region of interest" description="Disordered" evidence="5">
    <location>
        <begin position="691"/>
        <end position="718"/>
    </location>
</feature>
<feature type="domain" description="SANT" evidence="7">
    <location>
        <begin position="611"/>
        <end position="664"/>
    </location>
</feature>
<dbReference type="PANTHER" id="PTHR44042">
    <property type="entry name" value="DUPLICATED HOMEODOMAIN-LIKE SUPERFAMILY PROTEIN-RELATED"/>
    <property type="match status" value="1"/>
</dbReference>
<feature type="domain" description="SANT" evidence="7">
    <location>
        <begin position="246"/>
        <end position="299"/>
    </location>
</feature>
<sequence length="726" mass="83716">MAANSWTQEENEQFKDAVQRFSAFFPDRFECIAQRLQKSVVDVKEHYQEMADDLLEIRSSQIALSNGMFDAVEPSWCRIEKPIWDIEEHEWFLIGLEQFGRNCDKIAVLLVTKTPMQVAIYARNFFYWHNSKNNVLKRRRTMDITMGDLRVDSSGQQNRTMRGINRDSTGQEERPMGGVNVGLNWSTREPSSFAAARQQGLGALETVLLEKPLANINLIESGRCPITNYADGSPSQTKYMEKEKKKRGKSWTEEEHRLFLEGLAKYGRGDWKNISRKSVKTRTPTQVASHAQKYFLRQEAQKKAKKRSSIHDINSIDHAANNVSAPPSDLDSTMGQPPSDQQVPQDHHHSDEDYWTSNEQFKNAVQVFSAFSPNRLELIAQFLGKSVVDVKEHYQEMVDDLLEIRSSQLALSNGMFDAVELCQIEKPIWDKEEHEWFLIGLGRFGRNCNKIAVLVVTKTPMQVAIYAQNFFNWHNSQNNVVKRRRTVDITMGDIRVDSTGQQGRTFGGINVGLNWPTRHENLVPLQPQQQQGPWTRYEDKLFESLLLKFPENTPNRFEAIAEHLNVPLEEVKHYYKALVHDINLIESDQYPTTNYPDGIPSQTKHMEKEKKRGKPWTEEEHRLFLEGLDKYGKGDWKNISRKIVMTKTPMQVASHAQKYILRQEAKEKAKKRSSIHDITLIDLAANNVTAPRSDLDSTMGQPPSDQQVPQDHHHSDEDYLIEKMYT</sequence>
<evidence type="ECO:0000313" key="10">
    <source>
        <dbReference type="Proteomes" id="UP000823674"/>
    </source>
</evidence>
<dbReference type="Proteomes" id="UP000823674">
    <property type="component" value="Chromosome A01"/>
</dbReference>
<dbReference type="PROSITE" id="PS51293">
    <property type="entry name" value="SANT"/>
    <property type="match status" value="2"/>
</dbReference>
<feature type="region of interest" description="Disordered" evidence="5">
    <location>
        <begin position="229"/>
        <end position="252"/>
    </location>
</feature>
<dbReference type="InterPro" id="IPR017930">
    <property type="entry name" value="Myb_dom"/>
</dbReference>
<protein>
    <submittedName>
        <fullName evidence="9">Uncharacterized protein</fullName>
    </submittedName>
</protein>
<feature type="domain" description="Myb-like" evidence="6">
    <location>
        <begin position="608"/>
        <end position="660"/>
    </location>
</feature>
<feature type="domain" description="HTH myb-type" evidence="8">
    <location>
        <begin position="608"/>
        <end position="664"/>
    </location>
</feature>
<feature type="compositionally biased region" description="Polar residues" evidence="5">
    <location>
        <begin position="691"/>
        <end position="709"/>
    </location>
</feature>
<keyword evidence="4" id="KW-0539">Nucleus</keyword>
<comment type="caution">
    <text evidence="9">The sequence shown here is derived from an EMBL/GenBank/DDBJ whole genome shotgun (WGS) entry which is preliminary data.</text>
</comment>
<dbReference type="PROSITE" id="PS50090">
    <property type="entry name" value="MYB_LIKE"/>
    <property type="match status" value="2"/>
</dbReference>
<accession>A0ABQ7NZK3</accession>
<organism evidence="9 10">
    <name type="scientific">Brassica rapa subsp. trilocularis</name>
    <dbReference type="NCBI Taxonomy" id="1813537"/>
    <lineage>
        <taxon>Eukaryota</taxon>
        <taxon>Viridiplantae</taxon>
        <taxon>Streptophyta</taxon>
        <taxon>Embryophyta</taxon>
        <taxon>Tracheophyta</taxon>
        <taxon>Spermatophyta</taxon>
        <taxon>Magnoliopsida</taxon>
        <taxon>eudicotyledons</taxon>
        <taxon>Gunneridae</taxon>
        <taxon>Pentapetalae</taxon>
        <taxon>rosids</taxon>
        <taxon>malvids</taxon>
        <taxon>Brassicales</taxon>
        <taxon>Brassicaceae</taxon>
        <taxon>Brassiceae</taxon>
        <taxon>Brassica</taxon>
    </lineage>
</organism>
<dbReference type="InterPro" id="IPR009057">
    <property type="entry name" value="Homeodomain-like_sf"/>
</dbReference>
<dbReference type="NCBIfam" id="TIGR01557">
    <property type="entry name" value="myb_SHAQKYF"/>
    <property type="match status" value="2"/>
</dbReference>